<accession>A0A0N7L4R7</accession>
<proteinExistence type="predicted"/>
<feature type="compositionally biased region" description="Polar residues" evidence="1">
    <location>
        <begin position="32"/>
        <end position="48"/>
    </location>
</feature>
<dbReference type="Proteomes" id="UP000054928">
    <property type="component" value="Unassembled WGS sequence"/>
</dbReference>
<reference evidence="3" key="1">
    <citation type="submission" date="2014-09" db="EMBL/GenBank/DDBJ databases">
        <authorList>
            <person name="Sharma Rahul"/>
            <person name="Thines Marco"/>
        </authorList>
    </citation>
    <scope>NUCLEOTIDE SEQUENCE [LARGE SCALE GENOMIC DNA]</scope>
</reference>
<keyword evidence="3" id="KW-1185">Reference proteome</keyword>
<evidence type="ECO:0000313" key="2">
    <source>
        <dbReference type="EMBL" id="CEG39427.1"/>
    </source>
</evidence>
<dbReference type="GeneID" id="36404729"/>
<sequence>MIIIPRKPLKTPKVTAITAHSLTNSIAWSPQPLQTSITPKTNETNISPYSKKPQVEPLLPTLPETWTNIRKLKVSKLSYGMRSTKLTKTSKKPKPHSILMPGLTLSLRSF</sequence>
<evidence type="ECO:0000313" key="3">
    <source>
        <dbReference type="Proteomes" id="UP000054928"/>
    </source>
</evidence>
<dbReference type="AlphaFoldDB" id="A0A0N7L4R7"/>
<organism evidence="2 3">
    <name type="scientific">Plasmopara halstedii</name>
    <name type="common">Downy mildew of sunflower</name>
    <dbReference type="NCBI Taxonomy" id="4781"/>
    <lineage>
        <taxon>Eukaryota</taxon>
        <taxon>Sar</taxon>
        <taxon>Stramenopiles</taxon>
        <taxon>Oomycota</taxon>
        <taxon>Peronosporomycetes</taxon>
        <taxon>Peronosporales</taxon>
        <taxon>Peronosporaceae</taxon>
        <taxon>Plasmopara</taxon>
    </lineage>
</organism>
<evidence type="ECO:0000256" key="1">
    <source>
        <dbReference type="SAM" id="MobiDB-lite"/>
    </source>
</evidence>
<dbReference type="RefSeq" id="XP_024575796.1">
    <property type="nucleotide sequence ID" value="XM_024724973.1"/>
</dbReference>
<name>A0A0N7L4R7_PLAHL</name>
<protein>
    <submittedName>
        <fullName evidence="2">Uncharacterized protein</fullName>
    </submittedName>
</protein>
<dbReference type="EMBL" id="CCYD01000428">
    <property type="protein sequence ID" value="CEG39427.1"/>
    <property type="molecule type" value="Genomic_DNA"/>
</dbReference>
<feature type="region of interest" description="Disordered" evidence="1">
    <location>
        <begin position="32"/>
        <end position="52"/>
    </location>
</feature>